<dbReference type="GO" id="GO:0009279">
    <property type="term" value="C:cell outer membrane"/>
    <property type="evidence" value="ECO:0007669"/>
    <property type="project" value="UniProtKB-SubCell"/>
</dbReference>
<dbReference type="PANTHER" id="PTHR32552:SF81">
    <property type="entry name" value="TONB-DEPENDENT OUTER MEMBRANE RECEPTOR"/>
    <property type="match status" value="1"/>
</dbReference>
<keyword evidence="3 11" id="KW-1134">Transmembrane beta strand</keyword>
<keyword evidence="2 11" id="KW-0813">Transport</keyword>
<evidence type="ECO:0000259" key="14">
    <source>
        <dbReference type="Pfam" id="PF00593"/>
    </source>
</evidence>
<keyword evidence="9 11" id="KW-0472">Membrane</keyword>
<keyword evidence="5 11" id="KW-0812">Transmembrane</keyword>
<proteinExistence type="inferred from homology"/>
<dbReference type="GO" id="GO:0006826">
    <property type="term" value="P:iron ion transport"/>
    <property type="evidence" value="ECO:0007669"/>
    <property type="project" value="UniProtKB-KW"/>
</dbReference>
<evidence type="ECO:0000313" key="17">
    <source>
        <dbReference type="Proteomes" id="UP000184997"/>
    </source>
</evidence>
<evidence type="ECO:0000256" key="1">
    <source>
        <dbReference type="ARBA" id="ARBA00004571"/>
    </source>
</evidence>
<evidence type="ECO:0000256" key="6">
    <source>
        <dbReference type="ARBA" id="ARBA00023004"/>
    </source>
</evidence>
<evidence type="ECO:0000256" key="9">
    <source>
        <dbReference type="ARBA" id="ARBA00023136"/>
    </source>
</evidence>
<keyword evidence="4" id="KW-0410">Iron transport</keyword>
<evidence type="ECO:0000256" key="12">
    <source>
        <dbReference type="RuleBase" id="RU003357"/>
    </source>
</evidence>
<evidence type="ECO:0000256" key="10">
    <source>
        <dbReference type="ARBA" id="ARBA00023237"/>
    </source>
</evidence>
<evidence type="ECO:0000256" key="5">
    <source>
        <dbReference type="ARBA" id="ARBA00022692"/>
    </source>
</evidence>
<feature type="domain" description="TonB-dependent receptor-like beta-barrel" evidence="14">
    <location>
        <begin position="272"/>
        <end position="669"/>
    </location>
</feature>
<evidence type="ECO:0000256" key="8">
    <source>
        <dbReference type="ARBA" id="ARBA00023077"/>
    </source>
</evidence>
<keyword evidence="13" id="KW-0732">Signal</keyword>
<keyword evidence="16" id="KW-0675">Receptor</keyword>
<dbReference type="Gene3D" id="2.170.130.10">
    <property type="entry name" value="TonB-dependent receptor, plug domain"/>
    <property type="match status" value="1"/>
</dbReference>
<dbReference type="RefSeq" id="WP_009589391.1">
    <property type="nucleotide sequence ID" value="NZ_CP076252.1"/>
</dbReference>
<dbReference type="Pfam" id="PF07715">
    <property type="entry name" value="Plug"/>
    <property type="match status" value="1"/>
</dbReference>
<organism evidence="16 17">
    <name type="scientific">Xanthomonas graminis pv. graminis</name>
    <dbReference type="NCBI Taxonomy" id="134874"/>
    <lineage>
        <taxon>Bacteria</taxon>
        <taxon>Pseudomonadati</taxon>
        <taxon>Pseudomonadota</taxon>
        <taxon>Gammaproteobacteria</taxon>
        <taxon>Lysobacterales</taxon>
        <taxon>Lysobacteraceae</taxon>
        <taxon>Xanthomonas</taxon>
        <taxon>Xanthomonas translucens group</taxon>
        <taxon>Xanthomonas graminis</taxon>
    </lineage>
</organism>
<accession>A0A1M4IP93</accession>
<comment type="similarity">
    <text evidence="11 12">Belongs to the TonB-dependent receptor family.</text>
</comment>
<dbReference type="PROSITE" id="PS52016">
    <property type="entry name" value="TONB_DEPENDENT_REC_3"/>
    <property type="match status" value="1"/>
</dbReference>
<dbReference type="InterPro" id="IPR012910">
    <property type="entry name" value="Plug_dom"/>
</dbReference>
<comment type="subcellular location">
    <subcellularLocation>
        <location evidence="1 11">Cell outer membrane</location>
        <topology evidence="1 11">Multi-pass membrane protein</topology>
    </subcellularLocation>
</comment>
<dbReference type="InterPro" id="IPR000531">
    <property type="entry name" value="Beta-barrel_TonB"/>
</dbReference>
<keyword evidence="7" id="KW-0406">Ion transport</keyword>
<keyword evidence="6" id="KW-0408">Iron</keyword>
<dbReference type="EMBL" id="FLUK01000253">
    <property type="protein sequence ID" value="SBV89181.1"/>
    <property type="molecule type" value="Genomic_DNA"/>
</dbReference>
<sequence>MSILFVAAPHASHIAVDMAAILLPAAAHAAEPPSPATLDTVQVRSAGFQRIQAEQALTPGAVTVLDGDSFQARAFNNMADSLRYVPGIWAESGTGGDAMFISSRGSNLDATDYDNNGIKLFQDGLPVTTADGNNHNRFMDPLAARYAIVARGANALTYGASNLGGAIDFVTQTARNSAPWQAFVSGGSHGLLSGRFTAGGVSDDLDGQVTVEGKRWDGYREHGRQLRTGVYANGGWQAAPDLVLRAYAMHVDNREQLAGALTKAQFDKDPYQANPSAVSGNFQWNTTTDRLALKGDWTPDADSRLEFGLSYEDQDLYHPIVDKVLVDFDGDGPNPPAEVFSLLKNTDQRTWAGMARYNVKLGDHDLLMGVNLADTRETGGNYRNDHGRRNGQTVIIDNQSDSTELFVVDRWKLAPDWTLVYGGQGVLTSRDVRTTDLASGVVRNPNGDYISFNPRVGAIHAITPGSEAYGSISRLYEAPTTFELEDDVRGNGALLKAMHGVVYELGMRGSTPPSPAAASWHWDVDVYYAQIRDEILSVDDPAAPGTSLSTNVDRTVHAGIEALVGASFLFGEGAHRIEPLISATYNDFHFDADPDYGDNALPAAPTYAIRGEAMYRHQNGFYAGPTFDLVGARYADFSNTYRIDRYCLVGLRTGFTRDRWEFFLEGKNLTDKHYVGSLSVRDRAGAQDAILQAGAPRSVYAGVRFQY</sequence>
<reference evidence="17" key="1">
    <citation type="submission" date="2016-07" db="EMBL/GenBank/DDBJ databases">
        <authorList>
            <person name="Florea S."/>
            <person name="Webb J.S."/>
            <person name="Jaromczyk J."/>
            <person name="Schardl C.L."/>
        </authorList>
    </citation>
    <scope>NUCLEOTIDE SEQUENCE [LARGE SCALE GENOMIC DNA]</scope>
</reference>
<evidence type="ECO:0000256" key="11">
    <source>
        <dbReference type="PROSITE-ProRule" id="PRU01360"/>
    </source>
</evidence>
<evidence type="ECO:0000256" key="2">
    <source>
        <dbReference type="ARBA" id="ARBA00022448"/>
    </source>
</evidence>
<dbReference type="PANTHER" id="PTHR32552">
    <property type="entry name" value="FERRICHROME IRON RECEPTOR-RELATED"/>
    <property type="match status" value="1"/>
</dbReference>
<dbReference type="InterPro" id="IPR036942">
    <property type="entry name" value="Beta-barrel_TonB_sf"/>
</dbReference>
<dbReference type="AlphaFoldDB" id="A0A1M4IP93"/>
<dbReference type="InterPro" id="IPR037066">
    <property type="entry name" value="Plug_dom_sf"/>
</dbReference>
<dbReference type="SUPFAM" id="SSF56935">
    <property type="entry name" value="Porins"/>
    <property type="match status" value="1"/>
</dbReference>
<dbReference type="Gene3D" id="2.40.170.20">
    <property type="entry name" value="TonB-dependent receptor, beta-barrel domain"/>
    <property type="match status" value="1"/>
</dbReference>
<evidence type="ECO:0000256" key="4">
    <source>
        <dbReference type="ARBA" id="ARBA00022496"/>
    </source>
</evidence>
<feature type="signal peptide" evidence="13">
    <location>
        <begin position="1"/>
        <end position="29"/>
    </location>
</feature>
<gene>
    <name evidence="16" type="ORF">XTGNCPPB3709_3138</name>
</gene>
<evidence type="ECO:0000256" key="7">
    <source>
        <dbReference type="ARBA" id="ARBA00023065"/>
    </source>
</evidence>
<keyword evidence="10 11" id="KW-0998">Cell outer membrane</keyword>
<feature type="domain" description="TonB-dependent receptor plug" evidence="15">
    <location>
        <begin position="58"/>
        <end position="166"/>
    </location>
</feature>
<protein>
    <submittedName>
        <fullName evidence="16">TonB-dependent receptor</fullName>
    </submittedName>
</protein>
<name>A0A1M4IP93_9XANT</name>
<dbReference type="InterPro" id="IPR039426">
    <property type="entry name" value="TonB-dep_rcpt-like"/>
</dbReference>
<feature type="chain" id="PRO_5030030941" evidence="13">
    <location>
        <begin position="30"/>
        <end position="707"/>
    </location>
</feature>
<evidence type="ECO:0000313" key="16">
    <source>
        <dbReference type="EMBL" id="SBV89181.1"/>
    </source>
</evidence>
<dbReference type="Proteomes" id="UP000184997">
    <property type="component" value="Unassembled WGS sequence"/>
</dbReference>
<keyword evidence="8 12" id="KW-0798">TonB box</keyword>
<dbReference type="Pfam" id="PF00593">
    <property type="entry name" value="TonB_dep_Rec_b-barrel"/>
    <property type="match status" value="1"/>
</dbReference>
<evidence type="ECO:0000259" key="15">
    <source>
        <dbReference type="Pfam" id="PF07715"/>
    </source>
</evidence>
<evidence type="ECO:0000256" key="3">
    <source>
        <dbReference type="ARBA" id="ARBA00022452"/>
    </source>
</evidence>
<evidence type="ECO:0000256" key="13">
    <source>
        <dbReference type="SAM" id="SignalP"/>
    </source>
</evidence>